<evidence type="ECO:0000313" key="9">
    <source>
        <dbReference type="Proteomes" id="UP000272888"/>
    </source>
</evidence>
<keyword evidence="9" id="KW-1185">Reference proteome</keyword>
<dbReference type="SUPFAM" id="SSF52151">
    <property type="entry name" value="FabD/lysophospholipase-like"/>
    <property type="match status" value="1"/>
</dbReference>
<evidence type="ECO:0008006" key="10">
    <source>
        <dbReference type="Google" id="ProtNLM"/>
    </source>
</evidence>
<feature type="domain" description="PNPLA" evidence="7">
    <location>
        <begin position="557"/>
        <end position="721"/>
    </location>
</feature>
<evidence type="ECO:0000259" key="6">
    <source>
        <dbReference type="PROSITE" id="PS50042"/>
    </source>
</evidence>
<evidence type="ECO:0000256" key="3">
    <source>
        <dbReference type="ARBA" id="ARBA00022963"/>
    </source>
</evidence>
<dbReference type="Pfam" id="PF01734">
    <property type="entry name" value="Patatin"/>
    <property type="match status" value="2"/>
</dbReference>
<feature type="short sequence motif" description="GXGXXG" evidence="5">
    <location>
        <begin position="561"/>
        <end position="566"/>
    </location>
</feature>
<protein>
    <recommendedName>
        <fullName evidence="10">PNPLA domain-containing protein</fullName>
    </recommendedName>
</protein>
<dbReference type="PANTHER" id="PTHR14226">
    <property type="entry name" value="NEUROPATHY TARGET ESTERASE/SWISS CHEESE D.MELANOGASTER"/>
    <property type="match status" value="1"/>
</dbReference>
<evidence type="ECO:0000313" key="8">
    <source>
        <dbReference type="EMBL" id="RKH59281.1"/>
    </source>
</evidence>
<accession>A0A3A8PWH1</accession>
<keyword evidence="3 5" id="KW-0442">Lipid degradation</keyword>
<comment type="similarity">
    <text evidence="1">Belongs to the NTE family.</text>
</comment>
<dbReference type="InterPro" id="IPR050301">
    <property type="entry name" value="NTE"/>
</dbReference>
<name>A0A3A8PWH1_9BACT</name>
<keyword evidence="2 5" id="KW-0378">Hydrolase</keyword>
<feature type="non-terminal residue" evidence="8">
    <location>
        <position position="1016"/>
    </location>
</feature>
<dbReference type="Gene3D" id="3.40.1090.10">
    <property type="entry name" value="Cytosolic phospholipase A2 catalytic domain"/>
    <property type="match status" value="2"/>
</dbReference>
<dbReference type="RefSeq" id="WP_341870930.1">
    <property type="nucleotide sequence ID" value="NZ_RAWB01000137.1"/>
</dbReference>
<dbReference type="Gene3D" id="2.60.120.10">
    <property type="entry name" value="Jelly Rolls"/>
    <property type="match status" value="2"/>
</dbReference>
<sequence>MSRIAENEQEGWWSALAPLLRPVTLRPGDTLAKRPPALRFVRSGEMEVERRSPALPRGVRVLGPGSVLGLKTLARWKRDDVLRPEKADAKAVVPTELLELPGEQFQEAFHDEDALLERLLAAREADEAAVELVRVLSESPRLANAQDADLFRLVEGATPVKVKGGSEATPLFLEPAVPDGFYVVLKGCCDIASSNGPTSRLAAPTCVGLDEFLTHKPLPGCVMLRPSGKGTLASRLRGDKGKDALAFRISREWFDRIQSEEPDFDRAVLRGCPERLGAPAPPTAHQVIVWGEQQEGLPQWSALGELLAERMAVHLHEHVLVVRLVEGALENGPLTFHRPAKAISGWVAHCERPPVRTDVEPLLPKSTATTWMSTPWSQGVSEFAGRINVTLVDMSALTARGRQEVLQQLSRQVPAEEPLKYLSLSGDRQPPALELPQRVKRIHAGLLHLPQPQPEPGLGLSLSGLFHREVPLARTERATRVAGVMKRAAGRQLRRLSARRKPEEPDEWPMGAVRLLFPASWLQKGPLPTSLDGPGLESPRESFERWARAATGRRVGLALGGGGPFGFVSIALLDKLDPRDQEDGEEASQLRVPIDMVAGSSFGAVVGAFYCVGRRRALELLIGQAHVMLPIVSLTAVSSAILELWTNFHLGPWPLDEMEVPFFPVVTDADMGVEWDLRTGSIGRGIRASSALPPLFGPTLIGNRRLLDGGLVANVPANVLRAEGADILIAANPISRVPPRSRSYPVPWVGPLWRQLNPRMRIKDGLRLFQIIGRLAGTLQSRDGETVVYQPQLSPATLLGFSSGQRIVELAQSSPEVDAAVLRARTAWRKRLNNARWLRLVGDSSEDKTPKQIELTLPLVFRDLTGSSELRSTSDQVLSELVEYLHTQKEITSFKIQLTAPDEPTARRRAKALADYLNHRVFQQQPKLVSPVRLPRNGQEEATHGQEGSTNGQSSRVLLTVLTMQRDLTQGVMQEAASMMENYRGYLLELQRAQADVRMRTLLTEAEHQGRRGAPE</sequence>
<gene>
    <name evidence="8" type="ORF">D7V93_15150</name>
</gene>
<evidence type="ECO:0000256" key="4">
    <source>
        <dbReference type="ARBA" id="ARBA00023098"/>
    </source>
</evidence>
<dbReference type="GO" id="GO:0004622">
    <property type="term" value="F:phosphatidylcholine lysophospholipase activity"/>
    <property type="evidence" value="ECO:0007669"/>
    <property type="project" value="UniProtKB-ARBA"/>
</dbReference>
<evidence type="ECO:0000256" key="5">
    <source>
        <dbReference type="PROSITE-ProRule" id="PRU01161"/>
    </source>
</evidence>
<feature type="active site" description="Proton acceptor" evidence="5">
    <location>
        <position position="708"/>
    </location>
</feature>
<dbReference type="GO" id="GO:0016042">
    <property type="term" value="P:lipid catabolic process"/>
    <property type="evidence" value="ECO:0007669"/>
    <property type="project" value="UniProtKB-UniRule"/>
</dbReference>
<keyword evidence="4 5" id="KW-0443">Lipid metabolism</keyword>
<feature type="short sequence motif" description="GXSXG" evidence="5">
    <location>
        <begin position="599"/>
        <end position="603"/>
    </location>
</feature>
<dbReference type="Proteomes" id="UP000272888">
    <property type="component" value="Unassembled WGS sequence"/>
</dbReference>
<feature type="active site" description="Nucleophile" evidence="5">
    <location>
        <position position="601"/>
    </location>
</feature>
<evidence type="ECO:0000259" key="7">
    <source>
        <dbReference type="PROSITE" id="PS51635"/>
    </source>
</evidence>
<dbReference type="InterPro" id="IPR018490">
    <property type="entry name" value="cNMP-bd_dom_sf"/>
</dbReference>
<dbReference type="PANTHER" id="PTHR14226:SF29">
    <property type="entry name" value="NEUROPATHY TARGET ESTERASE SWS"/>
    <property type="match status" value="1"/>
</dbReference>
<reference evidence="9" key="1">
    <citation type="submission" date="2018-09" db="EMBL/GenBank/DDBJ databases">
        <authorList>
            <person name="Livingstone P.G."/>
            <person name="Whitworth D.E."/>
        </authorList>
    </citation>
    <scope>NUCLEOTIDE SEQUENCE [LARGE SCALE GENOMIC DNA]</scope>
    <source>
        <strain evidence="9">CA051B</strain>
    </source>
</reference>
<dbReference type="EMBL" id="RAWB01000137">
    <property type="protein sequence ID" value="RKH59281.1"/>
    <property type="molecule type" value="Genomic_DNA"/>
</dbReference>
<evidence type="ECO:0000256" key="1">
    <source>
        <dbReference type="ARBA" id="ARBA00006636"/>
    </source>
</evidence>
<dbReference type="InterPro" id="IPR014710">
    <property type="entry name" value="RmlC-like_jellyroll"/>
</dbReference>
<dbReference type="PROSITE" id="PS50042">
    <property type="entry name" value="CNMP_BINDING_3"/>
    <property type="match status" value="1"/>
</dbReference>
<dbReference type="InterPro" id="IPR016035">
    <property type="entry name" value="Acyl_Trfase/lysoPLipase"/>
</dbReference>
<dbReference type="InterPro" id="IPR000595">
    <property type="entry name" value="cNMP-bd_dom"/>
</dbReference>
<dbReference type="AlphaFoldDB" id="A0A3A8PWH1"/>
<proteinExistence type="inferred from homology"/>
<feature type="short sequence motif" description="DGA/G" evidence="5">
    <location>
        <begin position="708"/>
        <end position="710"/>
    </location>
</feature>
<dbReference type="SUPFAM" id="SSF51206">
    <property type="entry name" value="cAMP-binding domain-like"/>
    <property type="match status" value="2"/>
</dbReference>
<feature type="domain" description="Cyclic nucleotide-binding" evidence="6">
    <location>
        <begin position="38"/>
        <end position="126"/>
    </location>
</feature>
<comment type="caution">
    <text evidence="8">The sequence shown here is derived from an EMBL/GenBank/DDBJ whole genome shotgun (WGS) entry which is preliminary data.</text>
</comment>
<dbReference type="PROSITE" id="PS51635">
    <property type="entry name" value="PNPLA"/>
    <property type="match status" value="1"/>
</dbReference>
<organism evidence="8 9">
    <name type="scientific">Corallococcus llansteffanensis</name>
    <dbReference type="NCBI Taxonomy" id="2316731"/>
    <lineage>
        <taxon>Bacteria</taxon>
        <taxon>Pseudomonadati</taxon>
        <taxon>Myxococcota</taxon>
        <taxon>Myxococcia</taxon>
        <taxon>Myxococcales</taxon>
        <taxon>Cystobacterineae</taxon>
        <taxon>Myxococcaceae</taxon>
        <taxon>Corallococcus</taxon>
    </lineage>
</organism>
<dbReference type="InterPro" id="IPR002641">
    <property type="entry name" value="PNPLA_dom"/>
</dbReference>
<evidence type="ECO:0000256" key="2">
    <source>
        <dbReference type="ARBA" id="ARBA00022801"/>
    </source>
</evidence>